<name>A0A6A6PZ50_9PEZI</name>
<dbReference type="RefSeq" id="XP_033591615.1">
    <property type="nucleotide sequence ID" value="XM_033732894.1"/>
</dbReference>
<feature type="region of interest" description="Disordered" evidence="1">
    <location>
        <begin position="83"/>
        <end position="188"/>
    </location>
</feature>
<evidence type="ECO:0000256" key="2">
    <source>
        <dbReference type="SAM" id="Phobius"/>
    </source>
</evidence>
<evidence type="ECO:0000256" key="1">
    <source>
        <dbReference type="SAM" id="MobiDB-lite"/>
    </source>
</evidence>
<keyword evidence="2" id="KW-1133">Transmembrane helix</keyword>
<dbReference type="AlphaFoldDB" id="A0A6A6PZ50"/>
<feature type="compositionally biased region" description="Basic and acidic residues" evidence="1">
    <location>
        <begin position="155"/>
        <end position="168"/>
    </location>
</feature>
<keyword evidence="2" id="KW-0472">Membrane</keyword>
<keyword evidence="4" id="KW-1185">Reference proteome</keyword>
<feature type="transmembrane region" description="Helical" evidence="2">
    <location>
        <begin position="60"/>
        <end position="80"/>
    </location>
</feature>
<reference evidence="3" key="1">
    <citation type="journal article" date="2020" name="Stud. Mycol.">
        <title>101 Dothideomycetes genomes: a test case for predicting lifestyles and emergence of pathogens.</title>
        <authorList>
            <person name="Haridas S."/>
            <person name="Albert R."/>
            <person name="Binder M."/>
            <person name="Bloem J."/>
            <person name="Labutti K."/>
            <person name="Salamov A."/>
            <person name="Andreopoulos B."/>
            <person name="Baker S."/>
            <person name="Barry K."/>
            <person name="Bills G."/>
            <person name="Bluhm B."/>
            <person name="Cannon C."/>
            <person name="Castanera R."/>
            <person name="Culley D."/>
            <person name="Daum C."/>
            <person name="Ezra D."/>
            <person name="Gonzalez J."/>
            <person name="Henrissat B."/>
            <person name="Kuo A."/>
            <person name="Liang C."/>
            <person name="Lipzen A."/>
            <person name="Lutzoni F."/>
            <person name="Magnuson J."/>
            <person name="Mondo S."/>
            <person name="Nolan M."/>
            <person name="Ohm R."/>
            <person name="Pangilinan J."/>
            <person name="Park H.-J."/>
            <person name="Ramirez L."/>
            <person name="Alfaro M."/>
            <person name="Sun H."/>
            <person name="Tritt A."/>
            <person name="Yoshinaga Y."/>
            <person name="Zwiers L.-H."/>
            <person name="Turgeon B."/>
            <person name="Goodwin S."/>
            <person name="Spatafora J."/>
            <person name="Crous P."/>
            <person name="Grigoriev I."/>
        </authorList>
    </citation>
    <scope>NUCLEOTIDE SEQUENCE</scope>
    <source>
        <strain evidence="3">CBS 113389</strain>
    </source>
</reference>
<evidence type="ECO:0000313" key="3">
    <source>
        <dbReference type="EMBL" id="KAF2485046.1"/>
    </source>
</evidence>
<feature type="region of interest" description="Disordered" evidence="1">
    <location>
        <begin position="1"/>
        <end position="50"/>
    </location>
</feature>
<keyword evidence="2" id="KW-0812">Transmembrane</keyword>
<dbReference type="Proteomes" id="UP000799767">
    <property type="component" value="Unassembled WGS sequence"/>
</dbReference>
<sequence>MPAYDSDASTLVGGQHTHRPRHRPETRSRSPTRNDSAQPDANRAHPSYFSPGFDEHTAKYVKIGGVVLVAGIVGVLLHKWQKDREERREREYRHQRGREFEKAKRARRTEEERREREEEELAGGTSAPAAVRRIEYRAVDRTQSNSNSSSSGSRRRAEPASGRGERRGRSSGYDARYDDGRRSRSRAY</sequence>
<dbReference type="GeneID" id="54473896"/>
<accession>A0A6A6PZ50</accession>
<organism evidence="3 4">
    <name type="scientific">Neohortaea acidophila</name>
    <dbReference type="NCBI Taxonomy" id="245834"/>
    <lineage>
        <taxon>Eukaryota</taxon>
        <taxon>Fungi</taxon>
        <taxon>Dikarya</taxon>
        <taxon>Ascomycota</taxon>
        <taxon>Pezizomycotina</taxon>
        <taxon>Dothideomycetes</taxon>
        <taxon>Dothideomycetidae</taxon>
        <taxon>Mycosphaerellales</taxon>
        <taxon>Teratosphaeriaceae</taxon>
        <taxon>Neohortaea</taxon>
    </lineage>
</organism>
<feature type="compositionally biased region" description="Basic and acidic residues" evidence="1">
    <location>
        <begin position="83"/>
        <end position="116"/>
    </location>
</feature>
<dbReference type="EMBL" id="MU001633">
    <property type="protein sequence ID" value="KAF2485046.1"/>
    <property type="molecule type" value="Genomic_DNA"/>
</dbReference>
<gene>
    <name evidence="3" type="ORF">BDY17DRAFT_292831</name>
</gene>
<proteinExistence type="predicted"/>
<evidence type="ECO:0000313" key="4">
    <source>
        <dbReference type="Proteomes" id="UP000799767"/>
    </source>
</evidence>
<protein>
    <submittedName>
        <fullName evidence="3">Uncharacterized protein</fullName>
    </submittedName>
</protein>